<organism evidence="2 3">
    <name type="scientific">Halteria grandinella</name>
    <dbReference type="NCBI Taxonomy" id="5974"/>
    <lineage>
        <taxon>Eukaryota</taxon>
        <taxon>Sar</taxon>
        <taxon>Alveolata</taxon>
        <taxon>Ciliophora</taxon>
        <taxon>Intramacronucleata</taxon>
        <taxon>Spirotrichea</taxon>
        <taxon>Stichotrichia</taxon>
        <taxon>Sporadotrichida</taxon>
        <taxon>Halteriidae</taxon>
        <taxon>Halteria</taxon>
    </lineage>
</organism>
<proteinExistence type="predicted"/>
<sequence>MINSQISIISKECLKHYLREYQAKFNLQQQQLEETKRNLKNLQAKYCKASREKYHFKKMCLEYSQEKNGLNAEVEQMKKEITFGEQQRDQLNLALKELSHSKQENKILKVTMDDQLRRSMIQIQKLQSTAMKNEELIKQYRSDLTKTLERHKKELQQFETENELKFDSNQKDYERQLVMVSQQYEDEKKILQQKNEELRIQNQIANEKISRLNLELQSQVPQNESKLEQSLIEKLELQNLHKNNKNTISEYEEAKCDRLKETIIVFKEADDTPQDYQSKLIRPQQSVDKQSETIQILESVVPVNFQADHEHIIDARDDCNHNFNKLFVPNSPDDLAETKQNVLSNIKSQRFLDFLKSTRLEKRPEKCGNAKIIPKISSHNYQTTRFLETPEKMPPKKSIIEFLSQTDKLEAGHSRQVSMGGIKMTAQDGTPFYQTMNSELVRRPNLIKLSKTPNITGSPQFYRRSEIKFNKMKPSDKLEEQNSLEQFKTEIITKNLSTDNGDALNFGE</sequence>
<dbReference type="EMBL" id="RRYP01003450">
    <property type="protein sequence ID" value="TNV83790.1"/>
    <property type="molecule type" value="Genomic_DNA"/>
</dbReference>
<protein>
    <submittedName>
        <fullName evidence="2">Uncharacterized protein</fullName>
    </submittedName>
</protein>
<accession>A0A8J8P0J9</accession>
<dbReference type="AlphaFoldDB" id="A0A8J8P0J9"/>
<dbReference type="Proteomes" id="UP000785679">
    <property type="component" value="Unassembled WGS sequence"/>
</dbReference>
<gene>
    <name evidence="2" type="ORF">FGO68_gene3283</name>
</gene>
<reference evidence="2" key="1">
    <citation type="submission" date="2019-06" db="EMBL/GenBank/DDBJ databases">
        <authorList>
            <person name="Zheng W."/>
        </authorList>
    </citation>
    <scope>NUCLEOTIDE SEQUENCE</scope>
    <source>
        <strain evidence="2">QDHG01</strain>
    </source>
</reference>
<feature type="coiled-coil region" evidence="1">
    <location>
        <begin position="18"/>
        <end position="94"/>
    </location>
</feature>
<keyword evidence="3" id="KW-1185">Reference proteome</keyword>
<evidence type="ECO:0000313" key="2">
    <source>
        <dbReference type="EMBL" id="TNV83790.1"/>
    </source>
</evidence>
<name>A0A8J8P0J9_HALGN</name>
<keyword evidence="1" id="KW-0175">Coiled coil</keyword>
<feature type="coiled-coil region" evidence="1">
    <location>
        <begin position="123"/>
        <end position="257"/>
    </location>
</feature>
<comment type="caution">
    <text evidence="2">The sequence shown here is derived from an EMBL/GenBank/DDBJ whole genome shotgun (WGS) entry which is preliminary data.</text>
</comment>
<evidence type="ECO:0000313" key="3">
    <source>
        <dbReference type="Proteomes" id="UP000785679"/>
    </source>
</evidence>
<evidence type="ECO:0000256" key="1">
    <source>
        <dbReference type="SAM" id="Coils"/>
    </source>
</evidence>